<comment type="caution">
    <text evidence="4">The sequence shown here is derived from an EMBL/GenBank/DDBJ whole genome shotgun (WGS) entry which is preliminary data.</text>
</comment>
<evidence type="ECO:0000313" key="5">
    <source>
        <dbReference type="Proteomes" id="UP000823046"/>
    </source>
</evidence>
<evidence type="ECO:0000256" key="3">
    <source>
        <dbReference type="ARBA" id="ARBA00023004"/>
    </source>
</evidence>
<proteinExistence type="inferred from homology"/>
<keyword evidence="2" id="KW-0406">Ion transport</keyword>
<evidence type="ECO:0000313" key="4">
    <source>
        <dbReference type="EMBL" id="KAF8819064.1"/>
    </source>
</evidence>
<dbReference type="Pfam" id="PF01491">
    <property type="entry name" value="Frataxin_Cyay"/>
    <property type="match status" value="1"/>
</dbReference>
<dbReference type="PANTHER" id="PTHR16821:SF2">
    <property type="entry name" value="FRATAXIN, MITOCHONDRIAL"/>
    <property type="match status" value="1"/>
</dbReference>
<accession>A0ABQ7J4Y9</accession>
<dbReference type="Proteomes" id="UP000823046">
    <property type="component" value="Unassembled WGS sequence"/>
</dbReference>
<organism evidence="4 5">
    <name type="scientific">Cardiosporidium cionae</name>
    <dbReference type="NCBI Taxonomy" id="476202"/>
    <lineage>
        <taxon>Eukaryota</taxon>
        <taxon>Sar</taxon>
        <taxon>Alveolata</taxon>
        <taxon>Apicomplexa</taxon>
        <taxon>Aconoidasida</taxon>
        <taxon>Nephromycida</taxon>
        <taxon>Cardiosporidium</taxon>
    </lineage>
</organism>
<dbReference type="Gene3D" id="3.30.920.10">
    <property type="entry name" value="Frataxin/CyaY"/>
    <property type="match status" value="1"/>
</dbReference>
<comment type="similarity">
    <text evidence="1">Belongs to the frataxin family.</text>
</comment>
<dbReference type="InterPro" id="IPR002908">
    <property type="entry name" value="Frataxin/CyaY"/>
</dbReference>
<dbReference type="SUPFAM" id="SSF55387">
    <property type="entry name" value="Frataxin/Nqo15-like"/>
    <property type="match status" value="1"/>
</dbReference>
<reference evidence="4 5" key="1">
    <citation type="journal article" date="2020" name="bioRxiv">
        <title>Metabolic contributions of an alphaproteobacterial endosymbiont in the apicomplexan Cardiosporidium cionae.</title>
        <authorList>
            <person name="Hunter E.S."/>
            <person name="Paight C.J."/>
            <person name="Lane C.E."/>
        </authorList>
    </citation>
    <scope>NUCLEOTIDE SEQUENCE [LARGE SCALE GENOMIC DNA]</scope>
    <source>
        <strain evidence="4">ESH_2018</strain>
    </source>
</reference>
<name>A0ABQ7J4Y9_9APIC</name>
<dbReference type="PANTHER" id="PTHR16821">
    <property type="entry name" value="FRATAXIN"/>
    <property type="match status" value="1"/>
</dbReference>
<gene>
    <name evidence="4" type="ORF">IE077_001757</name>
</gene>
<sequence>MNQSFVACSRTLPSWATISQLERWMEVVSRTNTNLRLFTSISSFTRSDFLPPVILDNNPWPYSTIVRSKNPCFTKRFLACVSSKNQAYQSLVEATLRCIHDELEGLQLDEVEELDFRDGVLSIDFGKYGTFVLNKHYITEQIWYSSPSSGAHYFEFTSHPPWISLRTVSSDSFLFYRGSLKSPEAGKGGERFGFFDR</sequence>
<protein>
    <submittedName>
        <fullName evidence="4">Iron donor protein CyaY protein</fullName>
    </submittedName>
</protein>
<evidence type="ECO:0000256" key="2">
    <source>
        <dbReference type="ARBA" id="ARBA00022496"/>
    </source>
</evidence>
<dbReference type="InterPro" id="IPR036524">
    <property type="entry name" value="Frataxin/CyaY_sf"/>
</dbReference>
<keyword evidence="3" id="KW-0408">Iron</keyword>
<keyword evidence="5" id="KW-1185">Reference proteome</keyword>
<keyword evidence="2" id="KW-0813">Transport</keyword>
<keyword evidence="2" id="KW-0410">Iron transport</keyword>
<dbReference type="SMART" id="SM01219">
    <property type="entry name" value="Frataxin_Cyay"/>
    <property type="match status" value="1"/>
</dbReference>
<dbReference type="PROSITE" id="PS50810">
    <property type="entry name" value="FRATAXIN_2"/>
    <property type="match status" value="1"/>
</dbReference>
<evidence type="ECO:0000256" key="1">
    <source>
        <dbReference type="ARBA" id="ARBA00008183"/>
    </source>
</evidence>
<dbReference type="EMBL" id="JADAQX010000990">
    <property type="protein sequence ID" value="KAF8819064.1"/>
    <property type="molecule type" value="Genomic_DNA"/>
</dbReference>